<comment type="caution">
    <text evidence="2">The sequence shown here is derived from an EMBL/GenBank/DDBJ whole genome shotgun (WGS) entry which is preliminary data.</text>
</comment>
<evidence type="ECO:0000313" key="3">
    <source>
        <dbReference type="Proteomes" id="UP000663852"/>
    </source>
</evidence>
<proteinExistence type="predicted"/>
<dbReference type="SUPFAM" id="SSF82199">
    <property type="entry name" value="SET domain"/>
    <property type="match status" value="1"/>
</dbReference>
<dbReference type="EMBL" id="CAJNOJ010001147">
    <property type="protein sequence ID" value="CAF1544281.1"/>
    <property type="molecule type" value="Genomic_DNA"/>
</dbReference>
<dbReference type="AlphaFoldDB" id="A0A815WCU3"/>
<gene>
    <name evidence="2" type="ORF">EDS130_LOCUS45544</name>
</gene>
<dbReference type="InterPro" id="IPR046341">
    <property type="entry name" value="SET_dom_sf"/>
</dbReference>
<accession>A0A815WCU3</accession>
<feature type="domain" description="SET" evidence="1">
    <location>
        <begin position="26"/>
        <end position="160"/>
    </location>
</feature>
<dbReference type="Pfam" id="PF00856">
    <property type="entry name" value="SET"/>
    <property type="match status" value="1"/>
</dbReference>
<protein>
    <recommendedName>
        <fullName evidence="1">SET domain-containing protein</fullName>
    </recommendedName>
</protein>
<dbReference type="InterPro" id="IPR001214">
    <property type="entry name" value="SET_dom"/>
</dbReference>
<dbReference type="Gene3D" id="2.170.270.10">
    <property type="entry name" value="SET domain"/>
    <property type="match status" value="1"/>
</dbReference>
<name>A0A815WCU3_ADIRI</name>
<dbReference type="Proteomes" id="UP000663852">
    <property type="component" value="Unassembled WGS sequence"/>
</dbReference>
<reference evidence="2" key="1">
    <citation type="submission" date="2021-02" db="EMBL/GenBank/DDBJ databases">
        <authorList>
            <person name="Nowell W R."/>
        </authorList>
    </citation>
    <scope>NUCLEOTIDE SEQUENCE</scope>
</reference>
<organism evidence="2 3">
    <name type="scientific">Adineta ricciae</name>
    <name type="common">Rotifer</name>
    <dbReference type="NCBI Taxonomy" id="249248"/>
    <lineage>
        <taxon>Eukaryota</taxon>
        <taxon>Metazoa</taxon>
        <taxon>Spiralia</taxon>
        <taxon>Gnathifera</taxon>
        <taxon>Rotifera</taxon>
        <taxon>Eurotatoria</taxon>
        <taxon>Bdelloidea</taxon>
        <taxon>Adinetida</taxon>
        <taxon>Adinetidae</taxon>
        <taxon>Adineta</taxon>
    </lineage>
</organism>
<evidence type="ECO:0000313" key="2">
    <source>
        <dbReference type="EMBL" id="CAF1544281.1"/>
    </source>
</evidence>
<dbReference type="OrthoDB" id="308383at2759"/>
<dbReference type="PROSITE" id="PS50280">
    <property type="entry name" value="SET"/>
    <property type="match status" value="1"/>
</dbReference>
<evidence type="ECO:0000259" key="1">
    <source>
        <dbReference type="PROSITE" id="PS50280"/>
    </source>
</evidence>
<sequence length="222" mass="25615">MHNESLSSKQMANVIDLSVYSGILLKKIHVVDVSEKYGPGHRGLFAAEEISAGEIILKNDPTTTAFYPFGDERGIYTLEEFYRLISEQCDPDVKKYLMRYSLQYDDKHVMVPKNYLTRDIIDLCVFMNHSCEANCSQLDVKQVSALQDIEPGSMLTVDYGLYNTDDMQLLPFNVCRCGVTACAGNDVFKRYKHHDWQQKYYDYCSPYVQAKIDEIRKQREKA</sequence>